<dbReference type="RefSeq" id="WP_235122404.1">
    <property type="nucleotide sequence ID" value="NZ_CP090978.1"/>
</dbReference>
<dbReference type="InterPro" id="IPR029058">
    <property type="entry name" value="AB_hydrolase_fold"/>
</dbReference>
<reference evidence="2 3" key="1">
    <citation type="journal article" date="2024" name="Int. J. Syst. Evol. Microbiol.">
        <title>Paenibacillus hexagrammi sp. nov., a novel bacterium isolated from the gut content of Hexagrammos agrammus.</title>
        <authorList>
            <person name="Jung H.K."/>
            <person name="Kim D.G."/>
            <person name="Zin H."/>
            <person name="Park J."/>
            <person name="Jung H."/>
            <person name="Kim Y.O."/>
            <person name="Kong H.J."/>
            <person name="Kim J.W."/>
            <person name="Kim Y.S."/>
        </authorList>
    </citation>
    <scope>NUCLEOTIDE SEQUENCE [LARGE SCALE GENOMIC DNA]</scope>
    <source>
        <strain evidence="2 3">YPD9-1</strain>
    </source>
</reference>
<organism evidence="2 3">
    <name type="scientific">Paenibacillus hexagrammi</name>
    <dbReference type="NCBI Taxonomy" id="2908839"/>
    <lineage>
        <taxon>Bacteria</taxon>
        <taxon>Bacillati</taxon>
        <taxon>Bacillota</taxon>
        <taxon>Bacilli</taxon>
        <taxon>Bacillales</taxon>
        <taxon>Paenibacillaceae</taxon>
        <taxon>Paenibacillus</taxon>
    </lineage>
</organism>
<protein>
    <recommendedName>
        <fullName evidence="1">Thioesterase domain-containing protein</fullName>
    </recommendedName>
</protein>
<dbReference type="InterPro" id="IPR001031">
    <property type="entry name" value="Thioesterase"/>
</dbReference>
<dbReference type="Pfam" id="PF00975">
    <property type="entry name" value="Thioesterase"/>
    <property type="match status" value="1"/>
</dbReference>
<dbReference type="Gene3D" id="3.40.50.1820">
    <property type="entry name" value="alpha/beta hydrolase"/>
    <property type="match status" value="1"/>
</dbReference>
<feature type="domain" description="Thioesterase" evidence="1">
    <location>
        <begin position="85"/>
        <end position="135"/>
    </location>
</feature>
<evidence type="ECO:0000313" key="3">
    <source>
        <dbReference type="Proteomes" id="UP001649230"/>
    </source>
</evidence>
<proteinExistence type="predicted"/>
<dbReference type="EMBL" id="CP090978">
    <property type="protein sequence ID" value="UJF35847.1"/>
    <property type="molecule type" value="Genomic_DNA"/>
</dbReference>
<sequence>MALQKEARSISVYVSAGFATAPDFLDEFAWQVEQGLKASGWLAKVRIYFPYGDWRRKGGFQLREIASDMWRGAFKRRAAYGGKHLAAYVQRHAPAHEPLLLIGHSGGGVAAVHAANQLEQAGWPILGVVQIGSPKCAVAPPLRERTLYVFTTAESGRKLTAIDPVTRLGTWGGWTSSYYTGIWWDPLKYAPLTRTKLSLIGGHPDYFRNHAPYIQQGQTNLQLTMSSIWTWLQRLYPNQF</sequence>
<dbReference type="Proteomes" id="UP001649230">
    <property type="component" value="Chromosome"/>
</dbReference>
<accession>A0ABY3SS88</accession>
<keyword evidence="3" id="KW-1185">Reference proteome</keyword>
<dbReference type="SUPFAM" id="SSF53474">
    <property type="entry name" value="alpha/beta-Hydrolases"/>
    <property type="match status" value="1"/>
</dbReference>
<name>A0ABY3SS88_9BACL</name>
<evidence type="ECO:0000259" key="1">
    <source>
        <dbReference type="Pfam" id="PF00975"/>
    </source>
</evidence>
<gene>
    <name evidence="2" type="ORF">L0M14_12650</name>
</gene>
<evidence type="ECO:0000313" key="2">
    <source>
        <dbReference type="EMBL" id="UJF35847.1"/>
    </source>
</evidence>